<dbReference type="EMBL" id="VEWJ01000013">
    <property type="protein sequence ID" value="TPF74272.1"/>
    <property type="molecule type" value="Genomic_DNA"/>
</dbReference>
<evidence type="ECO:0000259" key="2">
    <source>
        <dbReference type="Pfam" id="PF01408"/>
    </source>
</evidence>
<dbReference type="Pfam" id="PF01408">
    <property type="entry name" value="GFO_IDH_MocA"/>
    <property type="match status" value="1"/>
</dbReference>
<evidence type="ECO:0000259" key="3">
    <source>
        <dbReference type="Pfam" id="PF22725"/>
    </source>
</evidence>
<accession>A0A502BI05</accession>
<keyword evidence="5" id="KW-1185">Reference proteome</keyword>
<protein>
    <submittedName>
        <fullName evidence="4">Gfo/Idh/MocA family oxidoreductase</fullName>
    </submittedName>
</protein>
<proteinExistence type="predicted"/>
<dbReference type="SUPFAM" id="SSF51735">
    <property type="entry name" value="NAD(P)-binding Rossmann-fold domains"/>
    <property type="match status" value="1"/>
</dbReference>
<name>A0A502BI05_9HYPH</name>
<dbReference type="AlphaFoldDB" id="A0A502BI05"/>
<dbReference type="SUPFAM" id="SSF55347">
    <property type="entry name" value="Glyceraldehyde-3-phosphate dehydrogenase-like, C-terminal domain"/>
    <property type="match status" value="1"/>
</dbReference>
<evidence type="ECO:0000256" key="1">
    <source>
        <dbReference type="ARBA" id="ARBA00023002"/>
    </source>
</evidence>
<evidence type="ECO:0000313" key="5">
    <source>
        <dbReference type="Proteomes" id="UP000315388"/>
    </source>
</evidence>
<dbReference type="InterPro" id="IPR036291">
    <property type="entry name" value="NAD(P)-bd_dom_sf"/>
</dbReference>
<feature type="domain" description="GFO/IDH/MocA-like oxidoreductase" evidence="3">
    <location>
        <begin position="166"/>
        <end position="301"/>
    </location>
</feature>
<evidence type="ECO:0000313" key="4">
    <source>
        <dbReference type="EMBL" id="TPF74272.1"/>
    </source>
</evidence>
<dbReference type="GO" id="GO:0000166">
    <property type="term" value="F:nucleotide binding"/>
    <property type="evidence" value="ECO:0007669"/>
    <property type="project" value="InterPro"/>
</dbReference>
<dbReference type="Gene3D" id="3.30.360.10">
    <property type="entry name" value="Dihydrodipicolinate Reductase, domain 2"/>
    <property type="match status" value="1"/>
</dbReference>
<dbReference type="InterPro" id="IPR055170">
    <property type="entry name" value="GFO_IDH_MocA-like_dom"/>
</dbReference>
<dbReference type="PANTHER" id="PTHR43818">
    <property type="entry name" value="BCDNA.GH03377"/>
    <property type="match status" value="1"/>
</dbReference>
<dbReference type="PANTHER" id="PTHR43818:SF11">
    <property type="entry name" value="BCDNA.GH03377"/>
    <property type="match status" value="1"/>
</dbReference>
<dbReference type="Proteomes" id="UP000315388">
    <property type="component" value="Unassembled WGS sequence"/>
</dbReference>
<dbReference type="Pfam" id="PF22725">
    <property type="entry name" value="GFO_IDH_MocA_C3"/>
    <property type="match status" value="1"/>
</dbReference>
<organism evidence="4 5">
    <name type="scientific">Brucella gallinifaecis</name>
    <dbReference type="NCBI Taxonomy" id="215590"/>
    <lineage>
        <taxon>Bacteria</taxon>
        <taxon>Pseudomonadati</taxon>
        <taxon>Pseudomonadota</taxon>
        <taxon>Alphaproteobacteria</taxon>
        <taxon>Hyphomicrobiales</taxon>
        <taxon>Brucellaceae</taxon>
        <taxon>Brucella/Ochrobactrum group</taxon>
        <taxon>Brucella</taxon>
    </lineage>
</organism>
<gene>
    <name evidence="4" type="ORF">FHY56_15070</name>
</gene>
<dbReference type="Gene3D" id="3.40.50.720">
    <property type="entry name" value="NAD(P)-binding Rossmann-like Domain"/>
    <property type="match status" value="1"/>
</dbReference>
<comment type="caution">
    <text evidence="4">The sequence shown here is derived from an EMBL/GenBank/DDBJ whole genome shotgun (WGS) entry which is preliminary data.</text>
</comment>
<dbReference type="InterPro" id="IPR050463">
    <property type="entry name" value="Gfo/Idh/MocA_oxidrdct_glycsds"/>
</dbReference>
<keyword evidence="1" id="KW-0560">Oxidoreductase</keyword>
<reference evidence="4 5" key="1">
    <citation type="journal article" date="2003" name="Int. J. Syst. Evol. Microbiol.">
        <title>Towards a standardized format for the description of a novel species (of an established genus): Ochrobactrum gallinifaecis sp. nov.</title>
        <authorList>
            <person name="Kampfer P."/>
            <person name="Buczolits S."/>
            <person name="Albrecht A."/>
            <person name="Busse H.J."/>
            <person name="Stackebrandt E."/>
        </authorList>
    </citation>
    <scope>NUCLEOTIDE SEQUENCE [LARGE SCALE GENOMIC DNA]</scope>
    <source>
        <strain evidence="4 5">ISO 196</strain>
    </source>
</reference>
<sequence length="413" mass="44489">MVYTLMQSSMKFSAKLSLRKYFISSVQNSPQTSELKMSKMRIGVIGCGNISMTYMRNAALFNNIELTACADIIPETAAKRAAEYGISAMTAEQLLASPTVDIVLNLTVPTEHYPVTKAALEAGKHVFTEKPLAVSTELGSKLVALAAEKGLALASAPDTFLGAAGRKAHNLINDGCLGPIIGGTAYMMGHGMEHWHPAPSFYYQEGAGPILDMGPYYIAMLLSLLGPANQVFAMTSIGNKNRTITANGPNKGTSFGVTTETTAMAVIRFASGAIVNLGISWDVWAQGHPYIELYGRDGSLRLPDPDTYGGDLLYSDHGGDWQTFKSEDSLLGVINWPYDAPRIANYRTTAVAEMADAIVNKRKPRATGSNALHVLEILEAILKSGRTNAPVEIKSSYELMTAMPDKDIIRLLA</sequence>
<dbReference type="GO" id="GO:0016491">
    <property type="term" value="F:oxidoreductase activity"/>
    <property type="evidence" value="ECO:0007669"/>
    <property type="project" value="UniProtKB-KW"/>
</dbReference>
<dbReference type="InterPro" id="IPR000683">
    <property type="entry name" value="Gfo/Idh/MocA-like_OxRdtase_N"/>
</dbReference>
<feature type="domain" description="Gfo/Idh/MocA-like oxidoreductase N-terminal" evidence="2">
    <location>
        <begin position="40"/>
        <end position="153"/>
    </location>
</feature>